<dbReference type="InterPro" id="IPR018062">
    <property type="entry name" value="HTH_AraC-typ_CS"/>
</dbReference>
<evidence type="ECO:0000256" key="3">
    <source>
        <dbReference type="ARBA" id="ARBA00023163"/>
    </source>
</evidence>
<feature type="domain" description="HTH araC/xylS-type" evidence="4">
    <location>
        <begin position="182"/>
        <end position="280"/>
    </location>
</feature>
<dbReference type="Pfam" id="PF12852">
    <property type="entry name" value="Cupin_6"/>
    <property type="match status" value="1"/>
</dbReference>
<evidence type="ECO:0000256" key="1">
    <source>
        <dbReference type="ARBA" id="ARBA00023015"/>
    </source>
</evidence>
<evidence type="ECO:0000313" key="5">
    <source>
        <dbReference type="EMBL" id="RBP35223.1"/>
    </source>
</evidence>
<dbReference type="PROSITE" id="PS01124">
    <property type="entry name" value="HTH_ARAC_FAMILY_2"/>
    <property type="match status" value="1"/>
</dbReference>
<evidence type="ECO:0000256" key="2">
    <source>
        <dbReference type="ARBA" id="ARBA00023125"/>
    </source>
</evidence>
<proteinExistence type="predicted"/>
<evidence type="ECO:0000313" key="6">
    <source>
        <dbReference type="Proteomes" id="UP000253426"/>
    </source>
</evidence>
<dbReference type="InterPro" id="IPR009057">
    <property type="entry name" value="Homeodomain-like_sf"/>
</dbReference>
<evidence type="ECO:0000259" key="4">
    <source>
        <dbReference type="PROSITE" id="PS01124"/>
    </source>
</evidence>
<keyword evidence="3" id="KW-0804">Transcription</keyword>
<dbReference type="EMBL" id="QNRR01000024">
    <property type="protein sequence ID" value="RBP35223.1"/>
    <property type="molecule type" value="Genomic_DNA"/>
</dbReference>
<dbReference type="RefSeq" id="WP_113962431.1">
    <property type="nucleotide sequence ID" value="NZ_QNRR01000024.1"/>
</dbReference>
<dbReference type="Pfam" id="PF12833">
    <property type="entry name" value="HTH_18"/>
    <property type="match status" value="1"/>
</dbReference>
<accession>A0A366H068</accession>
<dbReference type="OrthoDB" id="182414at2"/>
<dbReference type="GO" id="GO:0043565">
    <property type="term" value="F:sequence-specific DNA binding"/>
    <property type="evidence" value="ECO:0007669"/>
    <property type="project" value="InterPro"/>
</dbReference>
<dbReference type="SUPFAM" id="SSF51215">
    <property type="entry name" value="Regulatory protein AraC"/>
    <property type="match status" value="1"/>
</dbReference>
<keyword evidence="2 5" id="KW-0238">DNA-binding</keyword>
<dbReference type="PANTHER" id="PTHR43280:SF2">
    <property type="entry name" value="HTH-TYPE TRANSCRIPTIONAL REGULATOR EXSA"/>
    <property type="match status" value="1"/>
</dbReference>
<dbReference type="InterPro" id="IPR037923">
    <property type="entry name" value="HTH-like"/>
</dbReference>
<sequence>MSYLPYHHDWPLAMEARIGLRVHWFGRYAGFPEWSVEKSRLMGDMLCFFYVESESCWVVINGVRMVLQAGDLLVVRGGDEFAYGHDPKRPHVSLAVSLAVEYGGVVNELLHRDFKRRYSLKEPQAFVMEFEKVLTVLGSEGPYRDLAITGAILQWLTFVLQSLRPPMARTNLEARTVVDRILAAEAWAMNRLKEDITIIAWSRAVSLNPDYFARIFKRETGKRPMAWLNERRLQMAVQLLGNTRKTIAEVAEACGFNCPFYLSRIFKKQFGVAPQSYRQNHLQPCA</sequence>
<dbReference type="Proteomes" id="UP000253426">
    <property type="component" value="Unassembled WGS sequence"/>
</dbReference>
<keyword evidence="1" id="KW-0805">Transcription regulation</keyword>
<comment type="caution">
    <text evidence="5">The sequence shown here is derived from an EMBL/GenBank/DDBJ whole genome shotgun (WGS) entry which is preliminary data.</text>
</comment>
<dbReference type="PANTHER" id="PTHR43280">
    <property type="entry name" value="ARAC-FAMILY TRANSCRIPTIONAL REGULATOR"/>
    <property type="match status" value="1"/>
</dbReference>
<dbReference type="InterPro" id="IPR018060">
    <property type="entry name" value="HTH_AraC"/>
</dbReference>
<dbReference type="SMART" id="SM00342">
    <property type="entry name" value="HTH_ARAC"/>
    <property type="match status" value="1"/>
</dbReference>
<organism evidence="5 6">
    <name type="scientific">Roseimicrobium gellanilyticum</name>
    <dbReference type="NCBI Taxonomy" id="748857"/>
    <lineage>
        <taxon>Bacteria</taxon>
        <taxon>Pseudomonadati</taxon>
        <taxon>Verrucomicrobiota</taxon>
        <taxon>Verrucomicrobiia</taxon>
        <taxon>Verrucomicrobiales</taxon>
        <taxon>Verrucomicrobiaceae</taxon>
        <taxon>Roseimicrobium</taxon>
    </lineage>
</organism>
<protein>
    <submittedName>
        <fullName evidence="5">AraC-like DNA-binding protein</fullName>
    </submittedName>
</protein>
<dbReference type="SUPFAM" id="SSF46689">
    <property type="entry name" value="Homeodomain-like"/>
    <property type="match status" value="2"/>
</dbReference>
<dbReference type="GO" id="GO:0003700">
    <property type="term" value="F:DNA-binding transcription factor activity"/>
    <property type="evidence" value="ECO:0007669"/>
    <property type="project" value="InterPro"/>
</dbReference>
<keyword evidence="6" id="KW-1185">Reference proteome</keyword>
<dbReference type="InterPro" id="IPR032783">
    <property type="entry name" value="AraC_lig"/>
</dbReference>
<gene>
    <name evidence="5" type="ORF">DES53_12423</name>
</gene>
<reference evidence="5 6" key="1">
    <citation type="submission" date="2018-06" db="EMBL/GenBank/DDBJ databases">
        <title>Genomic Encyclopedia of Type Strains, Phase IV (KMG-IV): sequencing the most valuable type-strain genomes for metagenomic binning, comparative biology and taxonomic classification.</title>
        <authorList>
            <person name="Goeker M."/>
        </authorList>
    </citation>
    <scope>NUCLEOTIDE SEQUENCE [LARGE SCALE GENOMIC DNA]</scope>
    <source>
        <strain evidence="5 6">DSM 25532</strain>
    </source>
</reference>
<dbReference type="Gene3D" id="1.10.10.60">
    <property type="entry name" value="Homeodomain-like"/>
    <property type="match status" value="2"/>
</dbReference>
<dbReference type="AlphaFoldDB" id="A0A366H068"/>
<dbReference type="PROSITE" id="PS00041">
    <property type="entry name" value="HTH_ARAC_FAMILY_1"/>
    <property type="match status" value="1"/>
</dbReference>
<name>A0A366H068_9BACT</name>